<dbReference type="Pfam" id="PF13181">
    <property type="entry name" value="TPR_8"/>
    <property type="match status" value="1"/>
</dbReference>
<keyword evidence="2" id="KW-0802">TPR repeat</keyword>
<dbReference type="Pfam" id="PF13432">
    <property type="entry name" value="TPR_16"/>
    <property type="match status" value="1"/>
</dbReference>
<evidence type="ECO:0000256" key="2">
    <source>
        <dbReference type="PROSITE-ProRule" id="PRU00339"/>
    </source>
</evidence>
<dbReference type="EMBL" id="SLWQ01000001">
    <property type="protein sequence ID" value="TCO42776.1"/>
    <property type="molecule type" value="Genomic_DNA"/>
</dbReference>
<dbReference type="InterPro" id="IPR011990">
    <property type="entry name" value="TPR-like_helical_dom_sf"/>
</dbReference>
<comment type="caution">
    <text evidence="3">The sequence shown here is derived from an EMBL/GenBank/DDBJ whole genome shotgun (WGS) entry which is preliminary data.</text>
</comment>
<dbReference type="InterPro" id="IPR027417">
    <property type="entry name" value="P-loop_NTPase"/>
</dbReference>
<dbReference type="InterPro" id="IPR026634">
    <property type="entry name" value="TPST-like"/>
</dbReference>
<dbReference type="Proteomes" id="UP000294862">
    <property type="component" value="Unassembled WGS sequence"/>
</dbReference>
<dbReference type="SMART" id="SM00028">
    <property type="entry name" value="TPR"/>
    <property type="match status" value="4"/>
</dbReference>
<evidence type="ECO:0000313" key="3">
    <source>
        <dbReference type="EMBL" id="TCO42776.1"/>
    </source>
</evidence>
<name>A0A4R2IEY9_9GAMM</name>
<dbReference type="SUPFAM" id="SSF48452">
    <property type="entry name" value="TPR-like"/>
    <property type="match status" value="1"/>
</dbReference>
<dbReference type="SUPFAM" id="SSF52540">
    <property type="entry name" value="P-loop containing nucleoside triphosphate hydrolases"/>
    <property type="match status" value="1"/>
</dbReference>
<dbReference type="Gene3D" id="3.40.50.300">
    <property type="entry name" value="P-loop containing nucleotide triphosphate hydrolases"/>
    <property type="match status" value="1"/>
</dbReference>
<protein>
    <submittedName>
        <fullName evidence="3">Tetratricopeptide repeat protein</fullName>
    </submittedName>
</protein>
<evidence type="ECO:0000256" key="1">
    <source>
        <dbReference type="ARBA" id="ARBA00022679"/>
    </source>
</evidence>
<organism evidence="3 4">
    <name type="scientific">Dokdonella fugitiva</name>
    <dbReference type="NCBI Taxonomy" id="328517"/>
    <lineage>
        <taxon>Bacteria</taxon>
        <taxon>Pseudomonadati</taxon>
        <taxon>Pseudomonadota</taxon>
        <taxon>Gammaproteobacteria</taxon>
        <taxon>Lysobacterales</taxon>
        <taxon>Rhodanobacteraceae</taxon>
        <taxon>Dokdonella</taxon>
    </lineage>
</organism>
<reference evidence="3 4" key="1">
    <citation type="journal article" date="2015" name="Stand. Genomic Sci.">
        <title>Genomic Encyclopedia of Bacterial and Archaeal Type Strains, Phase III: the genomes of soil and plant-associated and newly described type strains.</title>
        <authorList>
            <person name="Whitman W.B."/>
            <person name="Woyke T."/>
            <person name="Klenk H.P."/>
            <person name="Zhou Y."/>
            <person name="Lilburn T.G."/>
            <person name="Beck B.J."/>
            <person name="De Vos P."/>
            <person name="Vandamme P."/>
            <person name="Eisen J.A."/>
            <person name="Garrity G."/>
            <person name="Hugenholtz P."/>
            <person name="Kyrpides N.C."/>
        </authorList>
    </citation>
    <scope>NUCLEOTIDE SEQUENCE [LARGE SCALE GENOMIC DNA]</scope>
    <source>
        <strain evidence="3 4">A3</strain>
    </source>
</reference>
<dbReference type="Gene3D" id="1.25.40.10">
    <property type="entry name" value="Tetratricopeptide repeat domain"/>
    <property type="match status" value="2"/>
</dbReference>
<keyword evidence="4" id="KW-1185">Reference proteome</keyword>
<feature type="repeat" description="TPR" evidence="2">
    <location>
        <begin position="72"/>
        <end position="105"/>
    </location>
</feature>
<gene>
    <name evidence="3" type="ORF">EV148_101182</name>
</gene>
<sequence>MKTMNPDLIPIAAAVRVTDWREAERLARALLQSDDAREDLLTMLAISLHMQGRVGEAIDTYERLTRLFPERGEHWGNYATSLREAGRLAEAATAYEEALRLTPADAGQILNYALLLLEERKYAEARDHALKAYSLDRNSPHIRIGAAQICSACREDEEVLELLDGWQGWSLPDEEARLKLANLLLTIGNGNDAVALFEACARDSGGSTSSVLNLSAAYERVNRIKDAEQQLLALESRKLSSTEEYARRRIMAKLAKRTGDLPIARSILEELGPIHAGDFTHYFTLAEVYDKLGEIDLAMDALRTAHELQGSDVRQIIPKRFEPGAAPFPVALKRVTQAAFAKWQDTIAPSAAQSPVLIVGFPRSGTTLLEQMLDAHPRFQSMDERPFFSNLVDQLAEHDIRFPEDIEKLGQRDCDELRRRYIAMVCGALKRRWDTRIVDKNPLNMLWMPLIHRMFPEARYILALRHPCDVILSCYMQNFRTNMLAAASTDLTKLAVAYVDSMTNWLHHADLLRPHVLEVRYEDTVTDIRAQAEKISAFLEVDRAENLLGFAEHAKNKGFIGTPSYTEVIKPVSTRALGRWRKYKQHLEPALSILEPMIAHWGYEA</sequence>
<dbReference type="Pfam" id="PF13469">
    <property type="entry name" value="Sulfotransfer_3"/>
    <property type="match status" value="1"/>
</dbReference>
<dbReference type="PROSITE" id="PS50005">
    <property type="entry name" value="TPR"/>
    <property type="match status" value="1"/>
</dbReference>
<dbReference type="PANTHER" id="PTHR12788">
    <property type="entry name" value="PROTEIN-TYROSINE SULFOTRANSFERASE 2"/>
    <property type="match status" value="1"/>
</dbReference>
<evidence type="ECO:0000313" key="4">
    <source>
        <dbReference type="Proteomes" id="UP000294862"/>
    </source>
</evidence>
<dbReference type="GO" id="GO:0008476">
    <property type="term" value="F:protein-tyrosine sulfotransferase activity"/>
    <property type="evidence" value="ECO:0007669"/>
    <property type="project" value="InterPro"/>
</dbReference>
<dbReference type="InterPro" id="IPR019734">
    <property type="entry name" value="TPR_rpt"/>
</dbReference>
<dbReference type="PANTHER" id="PTHR12788:SF10">
    <property type="entry name" value="PROTEIN-TYROSINE SULFOTRANSFERASE"/>
    <property type="match status" value="1"/>
</dbReference>
<accession>A0A4R2IEY9</accession>
<keyword evidence="1" id="KW-0808">Transferase</keyword>
<proteinExistence type="predicted"/>
<dbReference type="AlphaFoldDB" id="A0A4R2IEY9"/>